<evidence type="ECO:0000313" key="2">
    <source>
        <dbReference type="Proteomes" id="UP000003490"/>
    </source>
</evidence>
<protein>
    <submittedName>
        <fullName evidence="1">Uncharacterized protein</fullName>
    </submittedName>
</protein>
<dbReference type="EMBL" id="ABCB02000016">
    <property type="protein sequence ID" value="EDO62092.1"/>
    <property type="molecule type" value="Genomic_DNA"/>
</dbReference>
<evidence type="ECO:0000313" key="1">
    <source>
        <dbReference type="EMBL" id="EDO62092.1"/>
    </source>
</evidence>
<accession>A7VQX0</accession>
<gene>
    <name evidence="1" type="ORF">CLOLEP_00952</name>
</gene>
<comment type="caution">
    <text evidence="1">The sequence shown here is derived from an EMBL/GenBank/DDBJ whole genome shotgun (WGS) entry which is preliminary data.</text>
</comment>
<reference evidence="1 2" key="1">
    <citation type="submission" date="2007-08" db="EMBL/GenBank/DDBJ databases">
        <title>Draft genome sequence of Clostridium leptum (DSM 753).</title>
        <authorList>
            <person name="Sudarsanam P."/>
            <person name="Ley R."/>
            <person name="Guruge J."/>
            <person name="Turnbaugh P.J."/>
            <person name="Mahowald M."/>
            <person name="Liep D."/>
            <person name="Gordon J."/>
        </authorList>
    </citation>
    <scope>NUCLEOTIDE SEQUENCE [LARGE SCALE GENOMIC DNA]</scope>
    <source>
        <strain evidence="1 2">DSM 753</strain>
    </source>
</reference>
<reference evidence="1 2" key="2">
    <citation type="submission" date="2007-08" db="EMBL/GenBank/DDBJ databases">
        <authorList>
            <person name="Fulton L."/>
            <person name="Clifton S."/>
            <person name="Fulton B."/>
            <person name="Xu J."/>
            <person name="Minx P."/>
            <person name="Pepin K.H."/>
            <person name="Johnson M."/>
            <person name="Thiruvilangam P."/>
            <person name="Bhonagiri V."/>
            <person name="Nash W.E."/>
            <person name="Wang C."/>
            <person name="Mardis E.R."/>
            <person name="Wilson R.K."/>
        </authorList>
    </citation>
    <scope>NUCLEOTIDE SEQUENCE [LARGE SCALE GENOMIC DNA]</scope>
    <source>
        <strain evidence="1 2">DSM 753</strain>
    </source>
</reference>
<dbReference type="AlphaFoldDB" id="A7VQX0"/>
<proteinExistence type="predicted"/>
<dbReference type="HOGENOM" id="CLU_3373028_0_0_9"/>
<sequence length="34" mass="3895">MWREKTALGAFLGRNQEIFCPAAAMPALWFKLIL</sequence>
<organism evidence="1 2">
    <name type="scientific">[Clostridium] leptum DSM 753</name>
    <dbReference type="NCBI Taxonomy" id="428125"/>
    <lineage>
        <taxon>Bacteria</taxon>
        <taxon>Bacillati</taxon>
        <taxon>Bacillota</taxon>
        <taxon>Clostridia</taxon>
        <taxon>Eubacteriales</taxon>
        <taxon>Oscillospiraceae</taxon>
        <taxon>Oscillospiraceae incertae sedis</taxon>
    </lineage>
</organism>
<dbReference type="Proteomes" id="UP000003490">
    <property type="component" value="Unassembled WGS sequence"/>
</dbReference>
<name>A7VQX0_9FIRM</name>